<evidence type="ECO:0000313" key="1">
    <source>
        <dbReference type="EMBL" id="GFR87739.1"/>
    </source>
</evidence>
<sequence>MAKKRRKNPKPLSTGDENIVEDQKKAEVFNKYFSSVNKAERATKKDKILLRKLKQKEKAPGVNLSLFKDCFKLSELSRAIKKLKLRKSPGPDRLYNEMLLHLGLEGKKVLLKLINKTWGTSIIPSALKTALVTPILKKVSQLKMSKATDRST</sequence>
<dbReference type="AlphaFoldDB" id="A0AAV4GQB5"/>
<gene>
    <name evidence="1" type="ORF">ElyMa_000754000</name>
</gene>
<dbReference type="PANTHER" id="PTHR33395:SF22">
    <property type="entry name" value="REVERSE TRANSCRIPTASE DOMAIN-CONTAINING PROTEIN"/>
    <property type="match status" value="1"/>
</dbReference>
<dbReference type="EMBL" id="BMAT01001535">
    <property type="protein sequence ID" value="GFR87739.1"/>
    <property type="molecule type" value="Genomic_DNA"/>
</dbReference>
<protein>
    <submittedName>
        <fullName evidence="1">H25N7.04 protein</fullName>
    </submittedName>
</protein>
<proteinExistence type="predicted"/>
<organism evidence="1 2">
    <name type="scientific">Elysia marginata</name>
    <dbReference type="NCBI Taxonomy" id="1093978"/>
    <lineage>
        <taxon>Eukaryota</taxon>
        <taxon>Metazoa</taxon>
        <taxon>Spiralia</taxon>
        <taxon>Lophotrochozoa</taxon>
        <taxon>Mollusca</taxon>
        <taxon>Gastropoda</taxon>
        <taxon>Heterobranchia</taxon>
        <taxon>Euthyneura</taxon>
        <taxon>Panpulmonata</taxon>
        <taxon>Sacoglossa</taxon>
        <taxon>Placobranchoidea</taxon>
        <taxon>Plakobranchidae</taxon>
        <taxon>Elysia</taxon>
    </lineage>
</organism>
<dbReference type="Proteomes" id="UP000762676">
    <property type="component" value="Unassembled WGS sequence"/>
</dbReference>
<accession>A0AAV4GQB5</accession>
<evidence type="ECO:0000313" key="2">
    <source>
        <dbReference type="Proteomes" id="UP000762676"/>
    </source>
</evidence>
<dbReference type="PANTHER" id="PTHR33395">
    <property type="entry name" value="TRANSCRIPTASE, PUTATIVE-RELATED-RELATED"/>
    <property type="match status" value="1"/>
</dbReference>
<keyword evidence="2" id="KW-1185">Reference proteome</keyword>
<comment type="caution">
    <text evidence="1">The sequence shown here is derived from an EMBL/GenBank/DDBJ whole genome shotgun (WGS) entry which is preliminary data.</text>
</comment>
<name>A0AAV4GQB5_9GAST</name>
<reference evidence="1 2" key="1">
    <citation type="journal article" date="2021" name="Elife">
        <title>Chloroplast acquisition without the gene transfer in kleptoplastic sea slugs, Plakobranchus ocellatus.</title>
        <authorList>
            <person name="Maeda T."/>
            <person name="Takahashi S."/>
            <person name="Yoshida T."/>
            <person name="Shimamura S."/>
            <person name="Takaki Y."/>
            <person name="Nagai Y."/>
            <person name="Toyoda A."/>
            <person name="Suzuki Y."/>
            <person name="Arimoto A."/>
            <person name="Ishii H."/>
            <person name="Satoh N."/>
            <person name="Nishiyama T."/>
            <person name="Hasebe M."/>
            <person name="Maruyama T."/>
            <person name="Minagawa J."/>
            <person name="Obokata J."/>
            <person name="Shigenobu S."/>
        </authorList>
    </citation>
    <scope>NUCLEOTIDE SEQUENCE [LARGE SCALE GENOMIC DNA]</scope>
</reference>